<reference evidence="3 4" key="1">
    <citation type="submission" date="2019-06" db="EMBL/GenBank/DDBJ databases">
        <title>Sequencing the genomes of 1000 actinobacteria strains.</title>
        <authorList>
            <person name="Klenk H.-P."/>
        </authorList>
    </citation>
    <scope>NUCLEOTIDE SEQUENCE [LARGE SCALE GENOMIC DNA]</scope>
    <source>
        <strain evidence="3 4">DSM 21776</strain>
    </source>
</reference>
<comment type="caution">
    <text evidence="3">The sequence shown here is derived from an EMBL/GenBank/DDBJ whole genome shotgun (WGS) entry which is preliminary data.</text>
</comment>
<dbReference type="PROSITE" id="PS51257">
    <property type="entry name" value="PROKAR_LIPOPROTEIN"/>
    <property type="match status" value="1"/>
</dbReference>
<feature type="compositionally biased region" description="Gly residues" evidence="1">
    <location>
        <begin position="257"/>
        <end position="266"/>
    </location>
</feature>
<keyword evidence="2" id="KW-0732">Signal</keyword>
<feature type="region of interest" description="Disordered" evidence="1">
    <location>
        <begin position="24"/>
        <end position="66"/>
    </location>
</feature>
<evidence type="ECO:0000313" key="3">
    <source>
        <dbReference type="EMBL" id="TQN44462.1"/>
    </source>
</evidence>
<sequence>MKVAARAGVVVAVGVLLALAGCGPSPTTPSSDATRAVARGTRTQPPSASATGATASSGSATLDPSAPSSKAVLAKAEARAKALRSGAYEARFTGGKEPVRISFRGSRTDYGILLVVGATEAVFYIHGATAYIRGNAQFWAQARTPDPGKDVFIEVPTNRIGPATDLTLERTLRQLITTASARVVPEVTNAESQGISSWSLTDRRGARAGTVYISKDTFDVIRVSDRDRDVATFEFYGWNDTFAVPTPPRSKILKGPPRGGVSGYTA</sequence>
<evidence type="ECO:0000313" key="4">
    <source>
        <dbReference type="Proteomes" id="UP000320085"/>
    </source>
</evidence>
<dbReference type="EMBL" id="VFQF01000003">
    <property type="protein sequence ID" value="TQN44462.1"/>
    <property type="molecule type" value="Genomic_DNA"/>
</dbReference>
<feature type="chain" id="PRO_5039358109" description="Lipoprotein LprG" evidence="2">
    <location>
        <begin position="21"/>
        <end position="266"/>
    </location>
</feature>
<protein>
    <recommendedName>
        <fullName evidence="5">Lipoprotein LprG</fullName>
    </recommendedName>
</protein>
<feature type="compositionally biased region" description="Low complexity" evidence="1">
    <location>
        <begin position="47"/>
        <end position="61"/>
    </location>
</feature>
<proteinExistence type="predicted"/>
<evidence type="ECO:0000256" key="1">
    <source>
        <dbReference type="SAM" id="MobiDB-lite"/>
    </source>
</evidence>
<accession>A0A543PK49</accession>
<name>A0A543PK49_9MICO</name>
<gene>
    <name evidence="3" type="ORF">FHX52_3675</name>
</gene>
<dbReference type="RefSeq" id="WP_141823815.1">
    <property type="nucleotide sequence ID" value="NZ_BAAAQC010000010.1"/>
</dbReference>
<organism evidence="3 4">
    <name type="scientific">Humibacillus xanthopallidus</name>
    <dbReference type="NCBI Taxonomy" id="412689"/>
    <lineage>
        <taxon>Bacteria</taxon>
        <taxon>Bacillati</taxon>
        <taxon>Actinomycetota</taxon>
        <taxon>Actinomycetes</taxon>
        <taxon>Micrococcales</taxon>
        <taxon>Intrasporangiaceae</taxon>
        <taxon>Humibacillus</taxon>
    </lineage>
</organism>
<feature type="region of interest" description="Disordered" evidence="1">
    <location>
        <begin position="246"/>
        <end position="266"/>
    </location>
</feature>
<evidence type="ECO:0000256" key="2">
    <source>
        <dbReference type="SAM" id="SignalP"/>
    </source>
</evidence>
<dbReference type="Proteomes" id="UP000320085">
    <property type="component" value="Unassembled WGS sequence"/>
</dbReference>
<feature type="signal peptide" evidence="2">
    <location>
        <begin position="1"/>
        <end position="20"/>
    </location>
</feature>
<dbReference type="AlphaFoldDB" id="A0A543PK49"/>
<evidence type="ECO:0008006" key="5">
    <source>
        <dbReference type="Google" id="ProtNLM"/>
    </source>
</evidence>